<dbReference type="EMBL" id="DWZH01000093">
    <property type="protein sequence ID" value="HJB11194.1"/>
    <property type="molecule type" value="Genomic_DNA"/>
</dbReference>
<gene>
    <name evidence="1" type="ORF">H9786_11825</name>
</gene>
<dbReference type="AlphaFoldDB" id="A0A9D2RPB7"/>
<accession>A0A9D2RPB7</accession>
<reference evidence="1" key="1">
    <citation type="journal article" date="2021" name="PeerJ">
        <title>Extensive microbial diversity within the chicken gut microbiome revealed by metagenomics and culture.</title>
        <authorList>
            <person name="Gilroy R."/>
            <person name="Ravi A."/>
            <person name="Getino M."/>
            <person name="Pursley I."/>
            <person name="Horton D.L."/>
            <person name="Alikhan N.F."/>
            <person name="Baker D."/>
            <person name="Gharbi K."/>
            <person name="Hall N."/>
            <person name="Watson M."/>
            <person name="Adriaenssens E.M."/>
            <person name="Foster-Nyarko E."/>
            <person name="Jarju S."/>
            <person name="Secka A."/>
            <person name="Antonio M."/>
            <person name="Oren A."/>
            <person name="Chaudhuri R.R."/>
            <person name="La Ragione R."/>
            <person name="Hildebrand F."/>
            <person name="Pallen M.J."/>
        </authorList>
    </citation>
    <scope>NUCLEOTIDE SEQUENCE</scope>
    <source>
        <strain evidence="1">ChiHjej13B12-24818</strain>
    </source>
</reference>
<proteinExistence type="predicted"/>
<evidence type="ECO:0000313" key="1">
    <source>
        <dbReference type="EMBL" id="HJB11194.1"/>
    </source>
</evidence>
<name>A0A9D2RPB7_9MICO</name>
<sequence>MMPIDAMSWLLWAMVAGLVVLLWASALLLARTVLPGRPRRARDENEAIGELSLRLARGEIEADEFEQRRQLVRDTFRH</sequence>
<reference evidence="1" key="2">
    <citation type="submission" date="2021-04" db="EMBL/GenBank/DDBJ databases">
        <authorList>
            <person name="Gilroy R."/>
        </authorList>
    </citation>
    <scope>NUCLEOTIDE SEQUENCE</scope>
    <source>
        <strain evidence="1">ChiHjej13B12-24818</strain>
    </source>
</reference>
<organism evidence="1 2">
    <name type="scientific">Candidatus Brachybacterium merdavium</name>
    <dbReference type="NCBI Taxonomy" id="2838513"/>
    <lineage>
        <taxon>Bacteria</taxon>
        <taxon>Bacillati</taxon>
        <taxon>Actinomycetota</taxon>
        <taxon>Actinomycetes</taxon>
        <taxon>Micrococcales</taxon>
        <taxon>Dermabacteraceae</taxon>
        <taxon>Brachybacterium</taxon>
    </lineage>
</organism>
<dbReference type="Proteomes" id="UP000823823">
    <property type="component" value="Unassembled WGS sequence"/>
</dbReference>
<evidence type="ECO:0000313" key="2">
    <source>
        <dbReference type="Proteomes" id="UP000823823"/>
    </source>
</evidence>
<protein>
    <submittedName>
        <fullName evidence="1">SHOCT domain-containing protein</fullName>
    </submittedName>
</protein>
<comment type="caution">
    <text evidence="1">The sequence shown here is derived from an EMBL/GenBank/DDBJ whole genome shotgun (WGS) entry which is preliminary data.</text>
</comment>